<dbReference type="PANTHER" id="PTHR33048">
    <property type="entry name" value="PTH11-LIKE INTEGRAL MEMBRANE PROTEIN (AFU_ORTHOLOGUE AFUA_5G11245)"/>
    <property type="match status" value="1"/>
</dbReference>
<evidence type="ECO:0000259" key="8">
    <source>
        <dbReference type="Pfam" id="PF20684"/>
    </source>
</evidence>
<accession>A0A4Q4N860</accession>
<feature type="compositionally biased region" description="Low complexity" evidence="6">
    <location>
        <begin position="424"/>
        <end position="442"/>
    </location>
</feature>
<evidence type="ECO:0000256" key="1">
    <source>
        <dbReference type="ARBA" id="ARBA00004141"/>
    </source>
</evidence>
<evidence type="ECO:0000256" key="6">
    <source>
        <dbReference type="SAM" id="MobiDB-lite"/>
    </source>
</evidence>
<feature type="transmembrane region" description="Helical" evidence="7">
    <location>
        <begin position="204"/>
        <end position="224"/>
    </location>
</feature>
<dbReference type="PANTHER" id="PTHR33048:SF47">
    <property type="entry name" value="INTEGRAL MEMBRANE PROTEIN-RELATED"/>
    <property type="match status" value="1"/>
</dbReference>
<comment type="caution">
    <text evidence="9">The sequence shown here is derived from an EMBL/GenBank/DDBJ whole genome shotgun (WGS) entry which is preliminary data.</text>
</comment>
<evidence type="ECO:0000256" key="4">
    <source>
        <dbReference type="ARBA" id="ARBA00023136"/>
    </source>
</evidence>
<feature type="transmembrane region" description="Helical" evidence="7">
    <location>
        <begin position="12"/>
        <end position="34"/>
    </location>
</feature>
<evidence type="ECO:0000313" key="9">
    <source>
        <dbReference type="EMBL" id="RYN71319.1"/>
    </source>
</evidence>
<comment type="similarity">
    <text evidence="5">Belongs to the SAT4 family.</text>
</comment>
<dbReference type="Pfam" id="PF20684">
    <property type="entry name" value="Fung_rhodopsin"/>
    <property type="match status" value="1"/>
</dbReference>
<feature type="transmembrane region" description="Helical" evidence="7">
    <location>
        <begin position="88"/>
        <end position="113"/>
    </location>
</feature>
<keyword evidence="4 7" id="KW-0472">Membrane</keyword>
<organism evidence="9 10">
    <name type="scientific">Alternaria alternata</name>
    <name type="common">Alternaria rot fungus</name>
    <name type="synonym">Torula alternata</name>
    <dbReference type="NCBI Taxonomy" id="5599"/>
    <lineage>
        <taxon>Eukaryota</taxon>
        <taxon>Fungi</taxon>
        <taxon>Dikarya</taxon>
        <taxon>Ascomycota</taxon>
        <taxon>Pezizomycotina</taxon>
        <taxon>Dothideomycetes</taxon>
        <taxon>Pleosporomycetidae</taxon>
        <taxon>Pleosporales</taxon>
        <taxon>Pleosporineae</taxon>
        <taxon>Pleosporaceae</taxon>
        <taxon>Alternaria</taxon>
        <taxon>Alternaria sect. Alternaria</taxon>
        <taxon>Alternaria alternata complex</taxon>
    </lineage>
</organism>
<name>A0A4Q4N860_ALTAL</name>
<feature type="compositionally biased region" description="Low complexity" evidence="6">
    <location>
        <begin position="301"/>
        <end position="367"/>
    </location>
</feature>
<keyword evidence="3 7" id="KW-1133">Transmembrane helix</keyword>
<dbReference type="Proteomes" id="UP000291422">
    <property type="component" value="Unassembled WGS sequence"/>
</dbReference>
<feature type="transmembrane region" description="Helical" evidence="7">
    <location>
        <begin position="46"/>
        <end position="68"/>
    </location>
</feature>
<sequence length="512" mass="55470">MDLDSSTPAGTRVNIIVLAFTLVSGLIVFLRLFTRLVISKGAGLEDACIVVAMILSVALAVLTAEQVMNGLGEHKSRLELNEQVTLRTAFWASVWVYNLTLAVTKISILVQYLRIFPVRGFRIACYAMLSIVILYGGWATFSSVFVCSPVAFSWDKSIDDGRCVNQLIIWVVNAGVNIAQDVVIFLMPLSIVRALHLPKSQKEGLVAVFVLGASVTMVSIIRLYTLDNIANSTDISFDNVDHATLSAVEVNVGIICACIPAMRPLFALLAPHYFSAVPQYTNARILDIERQKQRTGRQGNTRPTTATPRTRPNTARTTIIRPTTTTTTTTRTRPSTVRTTMTGPGTATHVTRPSTARTTTRSSTSHTLKLETTIPRADSVQSGIPLQPLVPTLSRTPSGRFSVANSSRPPTLRLPSYNNHSRNASGSSQSTQSSTRGRSATRFQGRPDPLRMSPITPFSPPWPAPLRTGSPLALGSHARPPSSQRAPSPLPPRTPGADKQLPLTPFPVGSVD</sequence>
<evidence type="ECO:0000256" key="5">
    <source>
        <dbReference type="ARBA" id="ARBA00038359"/>
    </source>
</evidence>
<dbReference type="VEuPathDB" id="FungiDB:CC77DRAFT_331997"/>
<dbReference type="InterPro" id="IPR052337">
    <property type="entry name" value="SAT4-like"/>
</dbReference>
<gene>
    <name evidence="9" type="ORF">AA0117_g9721</name>
</gene>
<evidence type="ECO:0000256" key="2">
    <source>
        <dbReference type="ARBA" id="ARBA00022692"/>
    </source>
</evidence>
<feature type="domain" description="Rhodopsin" evidence="8">
    <location>
        <begin position="30"/>
        <end position="267"/>
    </location>
</feature>
<evidence type="ECO:0000313" key="10">
    <source>
        <dbReference type="Proteomes" id="UP000291422"/>
    </source>
</evidence>
<dbReference type="GO" id="GO:0016020">
    <property type="term" value="C:membrane"/>
    <property type="evidence" value="ECO:0007669"/>
    <property type="project" value="UniProtKB-SubCell"/>
</dbReference>
<keyword evidence="2 7" id="KW-0812">Transmembrane</keyword>
<protein>
    <recommendedName>
        <fullName evidence="8">Rhodopsin domain-containing protein</fullName>
    </recommendedName>
</protein>
<feature type="transmembrane region" description="Helical" evidence="7">
    <location>
        <begin position="167"/>
        <end position="192"/>
    </location>
</feature>
<feature type="compositionally biased region" description="Polar residues" evidence="6">
    <location>
        <begin position="393"/>
        <end position="409"/>
    </location>
</feature>
<dbReference type="EMBL" id="PDXD01000033">
    <property type="protein sequence ID" value="RYN71319.1"/>
    <property type="molecule type" value="Genomic_DNA"/>
</dbReference>
<evidence type="ECO:0000256" key="7">
    <source>
        <dbReference type="SAM" id="Phobius"/>
    </source>
</evidence>
<dbReference type="AlphaFoldDB" id="A0A4Q4N860"/>
<proteinExistence type="inferred from homology"/>
<feature type="region of interest" description="Disordered" evidence="6">
    <location>
        <begin position="289"/>
        <end position="512"/>
    </location>
</feature>
<dbReference type="InterPro" id="IPR049326">
    <property type="entry name" value="Rhodopsin_dom_fungi"/>
</dbReference>
<feature type="transmembrane region" description="Helical" evidence="7">
    <location>
        <begin position="125"/>
        <end position="152"/>
    </location>
</feature>
<reference evidence="10" key="1">
    <citation type="journal article" date="2019" name="bioRxiv">
        <title>Genomics, evolutionary history and diagnostics of the Alternaria alternata species group including apple and Asian pear pathotypes.</title>
        <authorList>
            <person name="Armitage A.D."/>
            <person name="Cockerton H.M."/>
            <person name="Sreenivasaprasad S."/>
            <person name="Woodhall J.W."/>
            <person name="Lane C.R."/>
            <person name="Harrison R.J."/>
            <person name="Clarkson J.P."/>
        </authorList>
    </citation>
    <scope>NUCLEOTIDE SEQUENCE [LARGE SCALE GENOMIC DNA]</scope>
    <source>
        <strain evidence="10">FERA 1177</strain>
    </source>
</reference>
<comment type="subcellular location">
    <subcellularLocation>
        <location evidence="1">Membrane</location>
        <topology evidence="1">Multi-pass membrane protein</topology>
    </subcellularLocation>
</comment>
<evidence type="ECO:0000256" key="3">
    <source>
        <dbReference type="ARBA" id="ARBA00022989"/>
    </source>
</evidence>